<sequence>MASNMFMDALMEPGNKKAIAKSAKKKVMFTAAKPLPTQSVIPSVMEGLYSDTSKSLHKERNEEANNAVEATKMVEAAESDVTPIGNRRIRFADEQGADLVQIRYFEIEEGERMNVSKLSSEDMKHLEMKRERSFMKEQRGLFADDFGMDTGADEGKTLVPIVFETPSSPPVVIIEDEQSVASKRNSSSEIDVQKLMNQLKEKGIVSSGSDLANILNKVPTVSAPVTIPQIPIIPIASTPTVTTYAPIPPQPSAAQLPIPPSQNAFPPGRLIGR</sequence>
<reference evidence="3" key="1">
    <citation type="submission" date="2022-11" db="UniProtKB">
        <authorList>
            <consortium name="WormBaseParasite"/>
        </authorList>
    </citation>
    <scope>IDENTIFICATION</scope>
</reference>
<name>A0A914RK39_PAREQ</name>
<evidence type="ECO:0000256" key="1">
    <source>
        <dbReference type="SAM" id="MobiDB-lite"/>
    </source>
</evidence>
<accession>A0A914RK39</accession>
<dbReference type="Proteomes" id="UP000887564">
    <property type="component" value="Unplaced"/>
</dbReference>
<keyword evidence="2" id="KW-1185">Reference proteome</keyword>
<protein>
    <submittedName>
        <fullName evidence="3">Uncharacterized protein</fullName>
    </submittedName>
</protein>
<proteinExistence type="predicted"/>
<evidence type="ECO:0000313" key="3">
    <source>
        <dbReference type="WBParaSite" id="PEQ_0000682701-mRNA-1"/>
    </source>
</evidence>
<dbReference type="AlphaFoldDB" id="A0A914RK39"/>
<dbReference type="WBParaSite" id="PEQ_0000682701-mRNA-1">
    <property type="protein sequence ID" value="PEQ_0000682701-mRNA-1"/>
    <property type="gene ID" value="PEQ_0000682701"/>
</dbReference>
<organism evidence="2 3">
    <name type="scientific">Parascaris equorum</name>
    <name type="common">Equine roundworm</name>
    <dbReference type="NCBI Taxonomy" id="6256"/>
    <lineage>
        <taxon>Eukaryota</taxon>
        <taxon>Metazoa</taxon>
        <taxon>Ecdysozoa</taxon>
        <taxon>Nematoda</taxon>
        <taxon>Chromadorea</taxon>
        <taxon>Rhabditida</taxon>
        <taxon>Spirurina</taxon>
        <taxon>Ascaridomorpha</taxon>
        <taxon>Ascaridoidea</taxon>
        <taxon>Ascarididae</taxon>
        <taxon>Parascaris</taxon>
    </lineage>
</organism>
<feature type="region of interest" description="Disordered" evidence="1">
    <location>
        <begin position="252"/>
        <end position="273"/>
    </location>
</feature>
<evidence type="ECO:0000313" key="2">
    <source>
        <dbReference type="Proteomes" id="UP000887564"/>
    </source>
</evidence>